<gene>
    <name evidence="8" type="ORF">PCOR1329_LOCUS73660</name>
</gene>
<dbReference type="CDD" id="cd05471">
    <property type="entry name" value="pepsin_like"/>
    <property type="match status" value="1"/>
</dbReference>
<keyword evidence="9" id="KW-1185">Reference proteome</keyword>
<protein>
    <recommendedName>
        <fullName evidence="7">Peptidase A1 domain-containing protein</fullName>
    </recommendedName>
</protein>
<proteinExistence type="inferred from homology"/>
<accession>A0ABN9X5W5</accession>
<sequence>MVAMAARAALAACAGRAALAMHTSLYSQPDGALPSVAGGGSSLEAGAEGHAIPIDGAPAVQTGTAANGLEQHRRQKEQALWLGGRSRQVMTNHNDVQYVGFVEVGGQTISGIFDTGSFELVVFSAVCQTCGVAGRYDPALSASHRRGNLTSSQGYGSGTVSTQDASDMVSVGPYGPKNQSFWEVTDANMPVLANSEFQCIIGLGPPETPAIDADLRLAKILESKSSYTDAGMPLPSDLLKSEENVRAVKLAMEKKSMVVENFDATLFSICVGKQPNSNGYLIWGDTAPLVKPEYFLRVKVAGNHTWSVTLDEPTLVYDPTAKDRQFDEGNKFAGRAIGCPDGCGALLDSGTSLLAVPASVLHDLVMLTLEPGFNCSNMWELPSIKFKLGGQEVILPPDSYISEVQNEAIVPSYLQSFVRLRRLGPARDLGSQELGSYRGSERLGPRRGLDSLGPRREMNAQRPGARCDLTVMESRAKTAHGPLWILGVPFFRQYYATFEVSGRSSENRAIHLARASDTCHPAAPSESSRFPPRTQLYKRLIDPAKLWVPPSTYSALSADYVFL</sequence>
<evidence type="ECO:0000256" key="1">
    <source>
        <dbReference type="ARBA" id="ARBA00007447"/>
    </source>
</evidence>
<reference evidence="8" key="1">
    <citation type="submission" date="2023-10" db="EMBL/GenBank/DDBJ databases">
        <authorList>
            <person name="Chen Y."/>
            <person name="Shah S."/>
            <person name="Dougan E. K."/>
            <person name="Thang M."/>
            <person name="Chan C."/>
        </authorList>
    </citation>
    <scope>NUCLEOTIDE SEQUENCE [LARGE SCALE GENOMIC DNA]</scope>
</reference>
<evidence type="ECO:0000256" key="3">
    <source>
        <dbReference type="ARBA" id="ARBA00022750"/>
    </source>
</evidence>
<evidence type="ECO:0000256" key="4">
    <source>
        <dbReference type="ARBA" id="ARBA00022801"/>
    </source>
</evidence>
<keyword evidence="2 5" id="KW-0645">Protease</keyword>
<keyword evidence="3 5" id="KW-0064">Aspartyl protease</keyword>
<dbReference type="InterPro" id="IPR021109">
    <property type="entry name" value="Peptidase_aspartic_dom_sf"/>
</dbReference>
<organism evidence="8 9">
    <name type="scientific">Prorocentrum cordatum</name>
    <dbReference type="NCBI Taxonomy" id="2364126"/>
    <lineage>
        <taxon>Eukaryota</taxon>
        <taxon>Sar</taxon>
        <taxon>Alveolata</taxon>
        <taxon>Dinophyceae</taxon>
        <taxon>Prorocentrales</taxon>
        <taxon>Prorocentraceae</taxon>
        <taxon>Prorocentrum</taxon>
    </lineage>
</organism>
<evidence type="ECO:0000256" key="2">
    <source>
        <dbReference type="ARBA" id="ARBA00022670"/>
    </source>
</evidence>
<dbReference type="Pfam" id="PF00026">
    <property type="entry name" value="Asp"/>
    <property type="match status" value="2"/>
</dbReference>
<dbReference type="SUPFAM" id="SSF50630">
    <property type="entry name" value="Acid proteases"/>
    <property type="match status" value="1"/>
</dbReference>
<dbReference type="InterPro" id="IPR001461">
    <property type="entry name" value="Aspartic_peptidase_A1"/>
</dbReference>
<evidence type="ECO:0000313" key="9">
    <source>
        <dbReference type="Proteomes" id="UP001189429"/>
    </source>
</evidence>
<dbReference type="PRINTS" id="PR00792">
    <property type="entry name" value="PEPSIN"/>
</dbReference>
<dbReference type="PANTHER" id="PTHR47966">
    <property type="entry name" value="BETA-SITE APP-CLEAVING ENZYME, ISOFORM A-RELATED"/>
    <property type="match status" value="1"/>
</dbReference>
<dbReference type="Proteomes" id="UP001189429">
    <property type="component" value="Unassembled WGS sequence"/>
</dbReference>
<evidence type="ECO:0000259" key="7">
    <source>
        <dbReference type="PROSITE" id="PS51767"/>
    </source>
</evidence>
<dbReference type="InterPro" id="IPR034164">
    <property type="entry name" value="Pepsin-like_dom"/>
</dbReference>
<evidence type="ECO:0000256" key="6">
    <source>
        <dbReference type="SAM" id="MobiDB-lite"/>
    </source>
</evidence>
<dbReference type="EMBL" id="CAUYUJ010019934">
    <property type="protein sequence ID" value="CAK0894688.1"/>
    <property type="molecule type" value="Genomic_DNA"/>
</dbReference>
<name>A0ABN9X5W5_9DINO</name>
<dbReference type="PROSITE" id="PS51767">
    <property type="entry name" value="PEPTIDASE_A1"/>
    <property type="match status" value="1"/>
</dbReference>
<feature type="region of interest" description="Disordered" evidence="6">
    <location>
        <begin position="431"/>
        <end position="460"/>
    </location>
</feature>
<dbReference type="InterPro" id="IPR001969">
    <property type="entry name" value="Aspartic_peptidase_AS"/>
</dbReference>
<comment type="caution">
    <text evidence="8">The sequence shown here is derived from an EMBL/GenBank/DDBJ whole genome shotgun (WGS) entry which is preliminary data.</text>
</comment>
<feature type="domain" description="Peptidase A1" evidence="7">
    <location>
        <begin position="98"/>
        <end position="513"/>
    </location>
</feature>
<keyword evidence="4 5" id="KW-0378">Hydrolase</keyword>
<dbReference type="Gene3D" id="2.40.70.10">
    <property type="entry name" value="Acid Proteases"/>
    <property type="match status" value="2"/>
</dbReference>
<evidence type="ECO:0000313" key="8">
    <source>
        <dbReference type="EMBL" id="CAK0894688.1"/>
    </source>
</evidence>
<feature type="compositionally biased region" description="Basic and acidic residues" evidence="6">
    <location>
        <begin position="439"/>
        <end position="459"/>
    </location>
</feature>
<dbReference type="PANTHER" id="PTHR47966:SF51">
    <property type="entry name" value="BETA-SITE APP-CLEAVING ENZYME, ISOFORM A-RELATED"/>
    <property type="match status" value="1"/>
</dbReference>
<dbReference type="PROSITE" id="PS00141">
    <property type="entry name" value="ASP_PROTEASE"/>
    <property type="match status" value="1"/>
</dbReference>
<dbReference type="InterPro" id="IPR033121">
    <property type="entry name" value="PEPTIDASE_A1"/>
</dbReference>
<comment type="similarity">
    <text evidence="1 5">Belongs to the peptidase A1 family.</text>
</comment>
<evidence type="ECO:0000256" key="5">
    <source>
        <dbReference type="RuleBase" id="RU000454"/>
    </source>
</evidence>